<keyword evidence="1" id="KW-1133">Transmembrane helix</keyword>
<dbReference type="Pfam" id="PF08308">
    <property type="entry name" value="PEGA"/>
    <property type="match status" value="1"/>
</dbReference>
<dbReference type="Pfam" id="PF18998">
    <property type="entry name" value="Flg_new_2"/>
    <property type="match status" value="1"/>
</dbReference>
<dbReference type="SUPFAM" id="SSF50974">
    <property type="entry name" value="Nitrous oxide reductase, N-terminal domain"/>
    <property type="match status" value="1"/>
</dbReference>
<dbReference type="SUPFAM" id="SSF49452">
    <property type="entry name" value="Starch-binding domain-like"/>
    <property type="match status" value="1"/>
</dbReference>
<evidence type="ECO:0000313" key="4">
    <source>
        <dbReference type="EMBL" id="MBX8632686.1"/>
    </source>
</evidence>
<dbReference type="GO" id="GO:0030246">
    <property type="term" value="F:carbohydrate binding"/>
    <property type="evidence" value="ECO:0007669"/>
    <property type="project" value="InterPro"/>
</dbReference>
<reference evidence="4" key="1">
    <citation type="submission" date="2021-04" db="EMBL/GenBank/DDBJ databases">
        <title>Genomic insights into ecological role and evolution of a novel Thermoplasmata order Candidatus Sysuiplasmatales.</title>
        <authorList>
            <person name="Yuan Y."/>
        </authorList>
    </citation>
    <scope>NUCLEOTIDE SEQUENCE</scope>
    <source>
        <strain evidence="4">YP2-bin.285</strain>
    </source>
</reference>
<dbReference type="Gene3D" id="2.60.40.1120">
    <property type="entry name" value="Carboxypeptidase-like, regulatory domain"/>
    <property type="match status" value="1"/>
</dbReference>
<organism evidence="4 5">
    <name type="scientific">Candidatus Sysuiplasma superficiale</name>
    <dbReference type="NCBI Taxonomy" id="2823368"/>
    <lineage>
        <taxon>Archaea</taxon>
        <taxon>Methanobacteriati</taxon>
        <taxon>Thermoplasmatota</taxon>
        <taxon>Thermoplasmata</taxon>
        <taxon>Candidatus Sysuiplasmatales</taxon>
        <taxon>Candidatus Sysuiplasmataceae</taxon>
        <taxon>Candidatus Sysuiplasma</taxon>
    </lineage>
</organism>
<keyword evidence="1" id="KW-0812">Transmembrane</keyword>
<dbReference type="Pfam" id="PF05317">
    <property type="entry name" value="Thermopsin"/>
    <property type="match status" value="1"/>
</dbReference>
<comment type="caution">
    <text evidence="4">The sequence shown here is derived from an EMBL/GenBank/DDBJ whole genome shotgun (WGS) entry which is preliminary data.</text>
</comment>
<dbReference type="InterPro" id="IPR011964">
    <property type="entry name" value="YVTN_b-propeller_repeat"/>
</dbReference>
<dbReference type="InterPro" id="IPR015943">
    <property type="entry name" value="WD40/YVTN_repeat-like_dom_sf"/>
</dbReference>
<dbReference type="EMBL" id="JAGVSJ010000051">
    <property type="protein sequence ID" value="MBX8632686.1"/>
    <property type="molecule type" value="Genomic_DNA"/>
</dbReference>
<evidence type="ECO:0000313" key="5">
    <source>
        <dbReference type="Proteomes" id="UP000716004"/>
    </source>
</evidence>
<dbReference type="PANTHER" id="PTHR47197">
    <property type="entry name" value="PROTEIN NIRF"/>
    <property type="match status" value="1"/>
</dbReference>
<dbReference type="InterPro" id="IPR044060">
    <property type="entry name" value="Bacterial_rp_domain"/>
</dbReference>
<feature type="transmembrane region" description="Helical" evidence="1">
    <location>
        <begin position="1183"/>
        <end position="1204"/>
    </location>
</feature>
<evidence type="ECO:0000256" key="1">
    <source>
        <dbReference type="SAM" id="Phobius"/>
    </source>
</evidence>
<sequence>MVAGPLYVITTGHNPSPDSLKSSTPIELSNLNSSPSSSAQVNPFLYYSSEPAPMGVADFGIGANGNPYEYQTDAFLGVVNITSLSTYNSSFPAGSRHWMSFQMNVVLEFSYGGNTYAYWVQDVAQVDTLTNYFSFIDNVWNFSSPNANIQTSTLVGNGTVASSGGTGYYYDWASSLPGNNISLTYPAVVKFAVSSSTGSSGPEVTFMYNDGYGWQTYDNVHFVFAPNPTADYGFVVDGYNYAPSGNYFDAELILGGPGGGLSTNDNDSQVQLQLEYWNGHNYQLTPSAYNFGSDTAETIGNVVSSEYHYTADGMLFTNVTASAGTLGQIYNQATVSFLNVKSLFTFQGSISGTLYVNSTEYSFVGGDVNLTLEPGTYNLQLYSDGILYWLDNAVTLSPGQVLNLNAGYTVTFAESGLPAGQSWSIKMSNETGASVTLSSTSARMTFVVPMGHYSYTIDVVNGYSPTMIENSGNISQNTVQGITFVKWPASMISTGSSSFPQFVLYDPSNGYVYVSNNNASSIDVFNGNSVVQVINTGSYPGELVYDPSNGNIYALLGSGIDVINPSSGGIGAILSGYYFSAMAYDSANSYLYATGNDNITVINPATGSVINTIALNFNPDCIAYDANNNYLYLTNMNNNAPGGNITVLNPQTSGMVSVIAVSYEPLWVIYNAFNNEIYAAGFNYNIYAVGMNVYSVPGSVSDISGTSIVKTITVGYAPGMMTFNPSNGQVYVSNLFSDNVTVINGSTNTVIRSIAVGYYPIGVAYDADTGVLYVANAFSGNVALINTIQIYSVMFSESGLPSGTSWSVTLNGATEASTSSTITFSEPNGTYGYTVSTPISGGSGVRYVNVSSGSVTVNGNNAGVAVSYTTQYYLTTYSSPSTGGTTSPLSGWYNASSTVTISATPVSGYVFLSWTGSGSGNYTGKSSSQVITMDSPITETAYFGRVYSVTFTESSLPSGAEWFVNLSNGQSFNGSTTTITFNEANGTYSFSIATTNKSWFSGGGSFTINGSSASQSVTFTEVTYNVTLTESGLPSGTSWSVTLEGKTSSFTTVSAVFALQNGTYTFTIGNVSGYSVSPSALIVKVDGAGVSKSVSFSIIKGYLTGSVEPSTATVSVDGTVVAVVNGQFNVTLSPGTYEVEATHSGYNNYYNNITVTGGQSTHLAISMTRHAQSSPSNILSGSILYIGIGIAAIAVAAVVAIAALSRRKKLQ</sequence>
<dbReference type="GO" id="GO:0008233">
    <property type="term" value="F:peptidase activity"/>
    <property type="evidence" value="ECO:0007669"/>
    <property type="project" value="UniProtKB-KW"/>
</dbReference>
<dbReference type="InterPro" id="IPR011045">
    <property type="entry name" value="N2O_reductase_N"/>
</dbReference>
<gene>
    <name evidence="4" type="ORF">J9259_09285</name>
</gene>
<protein>
    <submittedName>
        <fullName evidence="4">Thermopsin family protease</fullName>
        <ecNumber evidence="4">3.4.23.-</ecNumber>
    </submittedName>
</protein>
<dbReference type="Gene3D" id="2.130.10.10">
    <property type="entry name" value="YVTN repeat-like/Quinoprotein amine dehydrogenase"/>
    <property type="match status" value="3"/>
</dbReference>
<feature type="domain" description="Bacterial repeat" evidence="3">
    <location>
        <begin position="876"/>
        <end position="944"/>
    </location>
</feature>
<dbReference type="GO" id="GO:0006508">
    <property type="term" value="P:proteolysis"/>
    <property type="evidence" value="ECO:0007669"/>
    <property type="project" value="UniProtKB-KW"/>
</dbReference>
<keyword evidence="1" id="KW-0472">Membrane</keyword>
<dbReference type="InterPro" id="IPR013784">
    <property type="entry name" value="Carb-bd-like_fold"/>
</dbReference>
<accession>A0A8J8CCV6</accession>
<dbReference type="AlphaFoldDB" id="A0A8J8CCV6"/>
<feature type="domain" description="PEGA" evidence="2">
    <location>
        <begin position="1108"/>
        <end position="1167"/>
    </location>
</feature>
<name>A0A8J8CCV6_9ARCH</name>
<dbReference type="Proteomes" id="UP000716004">
    <property type="component" value="Unassembled WGS sequence"/>
</dbReference>
<dbReference type="EC" id="3.4.23.-" evidence="4"/>
<keyword evidence="4" id="KW-0378">Hydrolase</keyword>
<evidence type="ECO:0000259" key="3">
    <source>
        <dbReference type="Pfam" id="PF18998"/>
    </source>
</evidence>
<dbReference type="InterPro" id="IPR013229">
    <property type="entry name" value="PEGA"/>
</dbReference>
<dbReference type="PANTHER" id="PTHR47197:SF3">
    <property type="entry name" value="DIHYDRO-HEME D1 DEHYDROGENASE"/>
    <property type="match status" value="1"/>
</dbReference>
<proteinExistence type="predicted"/>
<dbReference type="InterPro" id="IPR007981">
    <property type="entry name" value="Peptidase_A5"/>
</dbReference>
<keyword evidence="4" id="KW-0645">Protease</keyword>
<dbReference type="NCBIfam" id="TIGR02276">
    <property type="entry name" value="beta_rpt_yvtn"/>
    <property type="match status" value="1"/>
</dbReference>
<evidence type="ECO:0000259" key="2">
    <source>
        <dbReference type="Pfam" id="PF08308"/>
    </source>
</evidence>
<dbReference type="InterPro" id="IPR051200">
    <property type="entry name" value="Host-pathogen_enzymatic-act"/>
</dbReference>